<keyword evidence="3" id="KW-0349">Heme</keyword>
<evidence type="ECO:0000313" key="9">
    <source>
        <dbReference type="EMBL" id="CAD7080606.1"/>
    </source>
</evidence>
<dbReference type="InterPro" id="IPR001128">
    <property type="entry name" value="Cyt_P450"/>
</dbReference>
<gene>
    <name evidence="9" type="ORF">HERILL_LOCUS3752</name>
</gene>
<dbReference type="PANTHER" id="PTHR24279:SF120">
    <property type="entry name" value="CYTOCHROME P450"/>
    <property type="match status" value="1"/>
</dbReference>
<evidence type="ECO:0000256" key="8">
    <source>
        <dbReference type="SAM" id="Phobius"/>
    </source>
</evidence>
<dbReference type="GO" id="GO:0020037">
    <property type="term" value="F:heme binding"/>
    <property type="evidence" value="ECO:0007669"/>
    <property type="project" value="InterPro"/>
</dbReference>
<name>A0A7R8UGX7_HERIL</name>
<dbReference type="Gene3D" id="1.10.630.10">
    <property type="entry name" value="Cytochrome P450"/>
    <property type="match status" value="1"/>
</dbReference>
<dbReference type="SUPFAM" id="SSF48264">
    <property type="entry name" value="Cytochrome P450"/>
    <property type="match status" value="1"/>
</dbReference>
<evidence type="ECO:0000313" key="10">
    <source>
        <dbReference type="Proteomes" id="UP000594454"/>
    </source>
</evidence>
<dbReference type="InterPro" id="IPR050479">
    <property type="entry name" value="CYP11_CYP27_families"/>
</dbReference>
<feature type="transmembrane region" description="Helical" evidence="8">
    <location>
        <begin position="6"/>
        <end position="22"/>
    </location>
</feature>
<dbReference type="Proteomes" id="UP000594454">
    <property type="component" value="Chromosome 2"/>
</dbReference>
<evidence type="ECO:0000256" key="6">
    <source>
        <dbReference type="ARBA" id="ARBA00023004"/>
    </source>
</evidence>
<accession>A0A7R8UGX7</accession>
<dbReference type="OrthoDB" id="3945418at2759"/>
<organism evidence="9 10">
    <name type="scientific">Hermetia illucens</name>
    <name type="common">Black soldier fly</name>
    <dbReference type="NCBI Taxonomy" id="343691"/>
    <lineage>
        <taxon>Eukaryota</taxon>
        <taxon>Metazoa</taxon>
        <taxon>Ecdysozoa</taxon>
        <taxon>Arthropoda</taxon>
        <taxon>Hexapoda</taxon>
        <taxon>Insecta</taxon>
        <taxon>Pterygota</taxon>
        <taxon>Neoptera</taxon>
        <taxon>Endopterygota</taxon>
        <taxon>Diptera</taxon>
        <taxon>Brachycera</taxon>
        <taxon>Stratiomyomorpha</taxon>
        <taxon>Stratiomyidae</taxon>
        <taxon>Hermetiinae</taxon>
        <taxon>Hermetia</taxon>
    </lineage>
</organism>
<dbReference type="InterPro" id="IPR036396">
    <property type="entry name" value="Cyt_P450_sf"/>
</dbReference>
<proteinExistence type="inferred from homology"/>
<protein>
    <recommendedName>
        <fullName evidence="11">Cytochrome P450</fullName>
    </recommendedName>
</protein>
<dbReference type="EMBL" id="LR899010">
    <property type="protein sequence ID" value="CAD7080606.1"/>
    <property type="molecule type" value="Genomic_DNA"/>
</dbReference>
<evidence type="ECO:0000256" key="3">
    <source>
        <dbReference type="ARBA" id="ARBA00022617"/>
    </source>
</evidence>
<dbReference type="PANTHER" id="PTHR24279">
    <property type="entry name" value="CYTOCHROME P450"/>
    <property type="match status" value="1"/>
</dbReference>
<keyword evidence="6" id="KW-0408">Iron</keyword>
<evidence type="ECO:0000256" key="7">
    <source>
        <dbReference type="ARBA" id="ARBA00023033"/>
    </source>
</evidence>
<keyword evidence="10" id="KW-1185">Reference proteome</keyword>
<keyword evidence="8" id="KW-0472">Membrane</keyword>
<dbReference type="GO" id="GO:0005506">
    <property type="term" value="F:iron ion binding"/>
    <property type="evidence" value="ECO:0007669"/>
    <property type="project" value="InterPro"/>
</dbReference>
<dbReference type="Pfam" id="PF00067">
    <property type="entry name" value="p450"/>
    <property type="match status" value="1"/>
</dbReference>
<keyword evidence="7" id="KW-0503">Monooxygenase</keyword>
<evidence type="ECO:0008006" key="11">
    <source>
        <dbReference type="Google" id="ProtNLM"/>
    </source>
</evidence>
<keyword evidence="5" id="KW-0560">Oxidoreductase</keyword>
<evidence type="ECO:0000256" key="4">
    <source>
        <dbReference type="ARBA" id="ARBA00022723"/>
    </source>
</evidence>
<dbReference type="InParanoid" id="A0A7R8UGX7"/>
<keyword evidence="4" id="KW-0479">Metal-binding</keyword>
<comment type="similarity">
    <text evidence="2">Belongs to the cytochrome P450 family.</text>
</comment>
<keyword evidence="8" id="KW-1133">Transmembrane helix</keyword>
<reference evidence="9 10" key="1">
    <citation type="submission" date="2020-11" db="EMBL/GenBank/DDBJ databases">
        <authorList>
            <person name="Wallbank WR R."/>
            <person name="Pardo Diaz C."/>
            <person name="Kozak K."/>
            <person name="Martin S."/>
            <person name="Jiggins C."/>
            <person name="Moest M."/>
            <person name="Warren A I."/>
            <person name="Generalovic N T."/>
            <person name="Byers J.R.P. K."/>
            <person name="Montejo-Kovacevich G."/>
            <person name="Yen C E."/>
        </authorList>
    </citation>
    <scope>NUCLEOTIDE SEQUENCE [LARGE SCALE GENOMIC DNA]</scope>
</reference>
<evidence type="ECO:0000256" key="2">
    <source>
        <dbReference type="ARBA" id="ARBA00010617"/>
    </source>
</evidence>
<evidence type="ECO:0000256" key="1">
    <source>
        <dbReference type="ARBA" id="ARBA00001971"/>
    </source>
</evidence>
<sequence length="165" mass="19189">MNVIVVLLAGILIIVFVKYYLVNKQRNRPKRLSKSHLPPQLKTVWDIPGPRILPFLGTKWIFSIYYKINKLHEAYADLNKKYGDIVLEVAPAGIPIVHLFGKDDIEKVLKYPSKYPFRPPTEIIAIYRKSRPDRYASIGIVNEQGEKWHHLRSNLTPHMTSPKIY</sequence>
<dbReference type="GO" id="GO:0016705">
    <property type="term" value="F:oxidoreductase activity, acting on paired donors, with incorporation or reduction of molecular oxygen"/>
    <property type="evidence" value="ECO:0007669"/>
    <property type="project" value="InterPro"/>
</dbReference>
<comment type="cofactor">
    <cofactor evidence="1">
        <name>heme</name>
        <dbReference type="ChEBI" id="CHEBI:30413"/>
    </cofactor>
</comment>
<evidence type="ECO:0000256" key="5">
    <source>
        <dbReference type="ARBA" id="ARBA00023002"/>
    </source>
</evidence>
<keyword evidence="8" id="KW-0812">Transmembrane</keyword>
<dbReference type="AlphaFoldDB" id="A0A7R8UGX7"/>
<dbReference type="GO" id="GO:0004497">
    <property type="term" value="F:monooxygenase activity"/>
    <property type="evidence" value="ECO:0007669"/>
    <property type="project" value="UniProtKB-KW"/>
</dbReference>